<dbReference type="InterPro" id="IPR036102">
    <property type="entry name" value="OsmC/Ohrsf"/>
</dbReference>
<comment type="caution">
    <text evidence="1">The sequence shown here is derived from an EMBL/GenBank/DDBJ whole genome shotgun (WGS) entry which is preliminary data.</text>
</comment>
<reference evidence="1 2" key="1">
    <citation type="submission" date="2014-03" db="EMBL/GenBank/DDBJ databases">
        <authorList>
            <person name="Urmite Genomes U."/>
        </authorList>
    </citation>
    <scope>NUCLEOTIDE SEQUENCE [LARGE SCALE GENOMIC DNA]</scope>
    <source>
        <strain evidence="1 2">Vm-5</strain>
    </source>
</reference>
<dbReference type="Gene3D" id="3.30.300.20">
    <property type="match status" value="1"/>
</dbReference>
<reference evidence="2" key="2">
    <citation type="submission" date="2014-05" db="EMBL/GenBank/DDBJ databases">
        <title>Draft genome sequence of Virgibacillus massiliensis Vm-5.</title>
        <authorList>
            <person name="Khelaifia S."/>
            <person name="Croce O."/>
            <person name="Lagier J.C."/>
            <person name="Raoult D."/>
        </authorList>
    </citation>
    <scope>NUCLEOTIDE SEQUENCE [LARGE SCALE GENOMIC DNA]</scope>
    <source>
        <strain evidence="2">Vm-5</strain>
    </source>
</reference>
<dbReference type="EMBL" id="CCDP010000004">
    <property type="protein sequence ID" value="CDQ42060.1"/>
    <property type="molecule type" value="Genomic_DNA"/>
</dbReference>
<dbReference type="Proteomes" id="UP000028875">
    <property type="component" value="Unassembled WGS sequence"/>
</dbReference>
<evidence type="ECO:0000313" key="2">
    <source>
        <dbReference type="Proteomes" id="UP000028875"/>
    </source>
</evidence>
<dbReference type="PANTHER" id="PTHR34352">
    <property type="entry name" value="PROTEIN YHFA"/>
    <property type="match status" value="1"/>
</dbReference>
<dbReference type="InterPro" id="IPR015946">
    <property type="entry name" value="KH_dom-like_a/b"/>
</dbReference>
<sequence length="141" mass="16213">MKMIKFMEGIIMELYLKENGLRTSLEYGELEISGDETYGFRPYQLMIASIAGCSGSVFRKILAKQRIEVEDIQITAEATRNPDEANRIEKITLHFIIKGHHLDPEKMYKNLAIARKNCSMVRSVENSIEIEETVKTIELSR</sequence>
<dbReference type="SUPFAM" id="SSF82784">
    <property type="entry name" value="OsmC-like"/>
    <property type="match status" value="1"/>
</dbReference>
<protein>
    <submittedName>
        <fullName evidence="1">OsmC-like protein</fullName>
    </submittedName>
</protein>
<keyword evidence="2" id="KW-1185">Reference proteome</keyword>
<dbReference type="Pfam" id="PF02566">
    <property type="entry name" value="OsmC"/>
    <property type="match status" value="1"/>
</dbReference>
<dbReference type="eggNOG" id="COG1765">
    <property type="taxonomic scope" value="Bacteria"/>
</dbReference>
<name>A0A024QIQ1_9BACI</name>
<proteinExistence type="predicted"/>
<dbReference type="AlphaFoldDB" id="A0A024QIQ1"/>
<evidence type="ECO:0000313" key="1">
    <source>
        <dbReference type="EMBL" id="CDQ42060.1"/>
    </source>
</evidence>
<dbReference type="PANTHER" id="PTHR34352:SF1">
    <property type="entry name" value="PROTEIN YHFA"/>
    <property type="match status" value="1"/>
</dbReference>
<accession>A0A024QIQ1</accession>
<organism evidence="1 2">
    <name type="scientific">Virgibacillus massiliensis</name>
    <dbReference type="NCBI Taxonomy" id="1462526"/>
    <lineage>
        <taxon>Bacteria</taxon>
        <taxon>Bacillati</taxon>
        <taxon>Bacillota</taxon>
        <taxon>Bacilli</taxon>
        <taxon>Bacillales</taxon>
        <taxon>Bacillaceae</taxon>
        <taxon>Virgibacillus</taxon>
    </lineage>
</organism>
<dbReference type="InterPro" id="IPR003718">
    <property type="entry name" value="OsmC/Ohr_fam"/>
</dbReference>
<gene>
    <name evidence="1" type="ORF">BN990_04440</name>
</gene>
<dbReference type="STRING" id="1462526.BN990_04440"/>